<feature type="chain" id="PRO_5046971342" description="Yeast cell wall synthesis Kre9/Knh1-like N-terminal domain-containing protein" evidence="2">
    <location>
        <begin position="21"/>
        <end position="238"/>
    </location>
</feature>
<feature type="signal peptide" evidence="2">
    <location>
        <begin position="1"/>
        <end position="20"/>
    </location>
</feature>
<keyword evidence="5" id="KW-1185">Reference proteome</keyword>
<gene>
    <name evidence="4" type="ORF">SLS63_006532</name>
</gene>
<evidence type="ECO:0000256" key="2">
    <source>
        <dbReference type="SAM" id="SignalP"/>
    </source>
</evidence>
<dbReference type="PANTHER" id="PTHR35185:SF2">
    <property type="entry name" value="EXTRACELLULAR PROLINE-SERINE RICH PROTEIN (AFU_ORTHOLOGUE AFUA_8G07090)"/>
    <property type="match status" value="1"/>
</dbReference>
<dbReference type="Pfam" id="PF10342">
    <property type="entry name" value="Kre9_KNH"/>
    <property type="match status" value="1"/>
</dbReference>
<dbReference type="PANTHER" id="PTHR35185">
    <property type="entry name" value="SERINE/THREONINE-RICH PROTEIN ADG2-RELATED"/>
    <property type="match status" value="1"/>
</dbReference>
<keyword evidence="1 2" id="KW-0732">Signal</keyword>
<comment type="caution">
    <text evidence="4">The sequence shown here is derived from an EMBL/GenBank/DDBJ whole genome shotgun (WGS) entry which is preliminary data.</text>
</comment>
<dbReference type="Proteomes" id="UP001430848">
    <property type="component" value="Unassembled WGS sequence"/>
</dbReference>
<evidence type="ECO:0000313" key="5">
    <source>
        <dbReference type="Proteomes" id="UP001430848"/>
    </source>
</evidence>
<evidence type="ECO:0000313" key="4">
    <source>
        <dbReference type="EMBL" id="KAK7728671.1"/>
    </source>
</evidence>
<reference evidence="4 5" key="1">
    <citation type="submission" date="2024-02" db="EMBL/GenBank/DDBJ databases">
        <title>De novo assembly and annotation of 12 fungi associated with fruit tree decline syndrome in Ontario, Canada.</title>
        <authorList>
            <person name="Sulman M."/>
            <person name="Ellouze W."/>
            <person name="Ilyukhin E."/>
        </authorList>
    </citation>
    <scope>NUCLEOTIDE SEQUENCE [LARGE SCALE GENOMIC DNA]</scope>
    <source>
        <strain evidence="4 5">M169</strain>
    </source>
</reference>
<proteinExistence type="predicted"/>
<organism evidence="4 5">
    <name type="scientific">Diaporthe eres</name>
    <name type="common">Phomopsis oblonga</name>
    <dbReference type="NCBI Taxonomy" id="83184"/>
    <lineage>
        <taxon>Eukaryota</taxon>
        <taxon>Fungi</taxon>
        <taxon>Dikarya</taxon>
        <taxon>Ascomycota</taxon>
        <taxon>Pezizomycotina</taxon>
        <taxon>Sordariomycetes</taxon>
        <taxon>Sordariomycetidae</taxon>
        <taxon>Diaporthales</taxon>
        <taxon>Diaporthaceae</taxon>
        <taxon>Diaporthe</taxon>
        <taxon>Diaporthe eres species complex</taxon>
    </lineage>
</organism>
<evidence type="ECO:0000256" key="1">
    <source>
        <dbReference type="ARBA" id="ARBA00022729"/>
    </source>
</evidence>
<name>A0ABR1P825_DIAER</name>
<protein>
    <recommendedName>
        <fullName evidence="3">Yeast cell wall synthesis Kre9/Knh1-like N-terminal domain-containing protein</fullName>
    </recommendedName>
</protein>
<feature type="domain" description="Yeast cell wall synthesis Kre9/Knh1-like N-terminal" evidence="3">
    <location>
        <begin position="25"/>
        <end position="116"/>
    </location>
</feature>
<accession>A0ABR1P825</accession>
<sequence length="238" mass="24870">MAVVMQFLSLLALAAPLASAIQFSNPTVNSTLTRGSTFDLQWSSVDTDPENFSVYLVNFVNWPPYYAPVSYGVDATTGETSIKVPCDVDPSYGYQFNAINGTNVYIIYAQTPKFSIAGAACTDEPAVTAAPTCAAPTATVTATVTVRGNSTLLVPTATPTAAGAPLGNELVAKSKYEGECPEVIGWSGGYDSPVKLTEIPRAGSSGQSSSAQVAAAVELNSKAKSKCASKKRRARRHA</sequence>
<dbReference type="InterPro" id="IPR018466">
    <property type="entry name" value="Kre9/Knh1-like_N"/>
</dbReference>
<dbReference type="EMBL" id="JAKNSF020000032">
    <property type="protein sequence ID" value="KAK7728671.1"/>
    <property type="molecule type" value="Genomic_DNA"/>
</dbReference>
<evidence type="ECO:0000259" key="3">
    <source>
        <dbReference type="Pfam" id="PF10342"/>
    </source>
</evidence>
<dbReference type="InterPro" id="IPR052479">
    <property type="entry name" value="GPI-anchor_Adhesion_Reg"/>
</dbReference>